<name>A0A078II74_BRANA</name>
<dbReference type="EMBL" id="HG994370">
    <property type="protein sequence ID" value="CAF2057788.1"/>
    <property type="molecule type" value="Genomic_DNA"/>
</dbReference>
<dbReference type="Proteomes" id="UP000028999">
    <property type="component" value="Unassembled WGS sequence"/>
</dbReference>
<sequence>MHGARSTIKHESHRAVQMMQSDANLHTADTSMSRNCPCLNCLLHNFIGLVKLLYVFLKYASVFNKGGMHPIPSTVEAASVMMSSTISLDDSSLPDLYHSLPRPSPCHAEKVFEGGSKKAYSKDSPTNETSKMILEKELSYADSDDEDIFLTCLDVYTPENPMIIYQVFSPFPA</sequence>
<reference evidence="1" key="3">
    <citation type="submission" date="2021-01" db="EMBL/GenBank/DDBJ databases">
        <authorList>
            <consortium name="Genoscope - CEA"/>
            <person name="William W."/>
        </authorList>
    </citation>
    <scope>NUCLEOTIDE SEQUENCE</scope>
</reference>
<accession>A0A078II74</accession>
<proteinExistence type="predicted"/>
<evidence type="ECO:0000313" key="1">
    <source>
        <dbReference type="EMBL" id="CAF2057788.1"/>
    </source>
</evidence>
<organism evidence="2 3">
    <name type="scientific">Brassica napus</name>
    <name type="common">Rape</name>
    <dbReference type="NCBI Taxonomy" id="3708"/>
    <lineage>
        <taxon>Eukaryota</taxon>
        <taxon>Viridiplantae</taxon>
        <taxon>Streptophyta</taxon>
        <taxon>Embryophyta</taxon>
        <taxon>Tracheophyta</taxon>
        <taxon>Spermatophyta</taxon>
        <taxon>Magnoliopsida</taxon>
        <taxon>eudicotyledons</taxon>
        <taxon>Gunneridae</taxon>
        <taxon>Pentapetalae</taxon>
        <taxon>rosids</taxon>
        <taxon>malvids</taxon>
        <taxon>Brassicales</taxon>
        <taxon>Brassicaceae</taxon>
        <taxon>Brassiceae</taxon>
        <taxon>Brassica</taxon>
    </lineage>
</organism>
<dbReference type="PaxDb" id="3708-A0A078II74"/>
<dbReference type="Gramene" id="CDY49069">
    <property type="protein sequence ID" value="CDY49069"/>
    <property type="gene ID" value="GSBRNA2T00092290001"/>
</dbReference>
<dbReference type="Proteomes" id="UP001295469">
    <property type="component" value="Chromosome C06"/>
</dbReference>
<dbReference type="OMA" id="SPCHAEK"/>
<evidence type="ECO:0000313" key="2">
    <source>
        <dbReference type="EMBL" id="CDY49069.1"/>
    </source>
</evidence>
<evidence type="ECO:0000313" key="3">
    <source>
        <dbReference type="Proteomes" id="UP000028999"/>
    </source>
</evidence>
<keyword evidence="3" id="KW-1185">Reference proteome</keyword>
<gene>
    <name evidence="2" type="primary">BnaC06g12490D</name>
    <name evidence="1" type="ORF">DARMORV10_C06P18430.1</name>
    <name evidence="2" type="ORF">GSBRNA2T00092290001</name>
</gene>
<reference evidence="2 3" key="1">
    <citation type="journal article" date="2014" name="Science">
        <title>Plant genetics. Early allopolyploid evolution in the post-Neolithic Brassica napus oilseed genome.</title>
        <authorList>
            <person name="Chalhoub B."/>
            <person name="Denoeud F."/>
            <person name="Liu S."/>
            <person name="Parkin I.A."/>
            <person name="Tang H."/>
            <person name="Wang X."/>
            <person name="Chiquet J."/>
            <person name="Belcram H."/>
            <person name="Tong C."/>
            <person name="Samans B."/>
            <person name="Correa M."/>
            <person name="Da Silva C."/>
            <person name="Just J."/>
            <person name="Falentin C."/>
            <person name="Koh C.S."/>
            <person name="Le Clainche I."/>
            <person name="Bernard M."/>
            <person name="Bento P."/>
            <person name="Noel B."/>
            <person name="Labadie K."/>
            <person name="Alberti A."/>
            <person name="Charles M."/>
            <person name="Arnaud D."/>
            <person name="Guo H."/>
            <person name="Daviaud C."/>
            <person name="Alamery S."/>
            <person name="Jabbari K."/>
            <person name="Zhao M."/>
            <person name="Edger P.P."/>
            <person name="Chelaifa H."/>
            <person name="Tack D."/>
            <person name="Lassalle G."/>
            <person name="Mestiri I."/>
            <person name="Schnel N."/>
            <person name="Le Paslier M.C."/>
            <person name="Fan G."/>
            <person name="Renault V."/>
            <person name="Bayer P.E."/>
            <person name="Golicz A.A."/>
            <person name="Manoli S."/>
            <person name="Lee T.H."/>
            <person name="Thi V.H."/>
            <person name="Chalabi S."/>
            <person name="Hu Q."/>
            <person name="Fan C."/>
            <person name="Tollenaere R."/>
            <person name="Lu Y."/>
            <person name="Battail C."/>
            <person name="Shen J."/>
            <person name="Sidebottom C.H."/>
            <person name="Wang X."/>
            <person name="Canaguier A."/>
            <person name="Chauveau A."/>
            <person name="Berard A."/>
            <person name="Deniot G."/>
            <person name="Guan M."/>
            <person name="Liu Z."/>
            <person name="Sun F."/>
            <person name="Lim Y.P."/>
            <person name="Lyons E."/>
            <person name="Town C.D."/>
            <person name="Bancroft I."/>
            <person name="Wang X."/>
            <person name="Meng J."/>
            <person name="Ma J."/>
            <person name="Pires J.C."/>
            <person name="King G.J."/>
            <person name="Brunel D."/>
            <person name="Delourme R."/>
            <person name="Renard M."/>
            <person name="Aury J.M."/>
            <person name="Adams K.L."/>
            <person name="Batley J."/>
            <person name="Snowdon R.J."/>
            <person name="Tost J."/>
            <person name="Edwards D."/>
            <person name="Zhou Y."/>
            <person name="Hua W."/>
            <person name="Sharpe A.G."/>
            <person name="Paterson A.H."/>
            <person name="Guan C."/>
            <person name="Wincker P."/>
        </authorList>
    </citation>
    <scope>NUCLEOTIDE SEQUENCE [LARGE SCALE GENOMIC DNA]</scope>
    <source>
        <strain evidence="3">cv. Darmor-bzh</strain>
    </source>
</reference>
<dbReference type="EMBL" id="LK032809">
    <property type="protein sequence ID" value="CDY49069.1"/>
    <property type="molecule type" value="Genomic_DNA"/>
</dbReference>
<dbReference type="AlphaFoldDB" id="A0A078II74"/>
<protein>
    <submittedName>
        <fullName evidence="1">(rape) hypothetical protein</fullName>
    </submittedName>
    <submittedName>
        <fullName evidence="2">BnaC06g12490D protein</fullName>
    </submittedName>
</protein>
<reference evidence="2" key="2">
    <citation type="submission" date="2014-06" db="EMBL/GenBank/DDBJ databases">
        <authorList>
            <person name="Genoscope - CEA"/>
        </authorList>
    </citation>
    <scope>NUCLEOTIDE SEQUENCE</scope>
</reference>